<proteinExistence type="predicted"/>
<dbReference type="AlphaFoldDB" id="A0A0F8X734"/>
<accession>A0A0F8X734</accession>
<feature type="non-terminal residue" evidence="1">
    <location>
        <position position="1"/>
    </location>
</feature>
<comment type="caution">
    <text evidence="1">The sequence shown here is derived from an EMBL/GenBank/DDBJ whole genome shotgun (WGS) entry which is preliminary data.</text>
</comment>
<evidence type="ECO:0000313" key="1">
    <source>
        <dbReference type="EMBL" id="KKK64907.1"/>
    </source>
</evidence>
<name>A0A0F8X734_9ZZZZ</name>
<dbReference type="EMBL" id="LAZR01060809">
    <property type="protein sequence ID" value="KKK64907.1"/>
    <property type="molecule type" value="Genomic_DNA"/>
</dbReference>
<reference evidence="1" key="1">
    <citation type="journal article" date="2015" name="Nature">
        <title>Complex archaea that bridge the gap between prokaryotes and eukaryotes.</title>
        <authorList>
            <person name="Spang A."/>
            <person name="Saw J.H."/>
            <person name="Jorgensen S.L."/>
            <person name="Zaremba-Niedzwiedzka K."/>
            <person name="Martijn J."/>
            <person name="Lind A.E."/>
            <person name="van Eijk R."/>
            <person name="Schleper C."/>
            <person name="Guy L."/>
            <person name="Ettema T.J."/>
        </authorList>
    </citation>
    <scope>NUCLEOTIDE SEQUENCE</scope>
</reference>
<gene>
    <name evidence="1" type="ORF">LCGC14_2979500</name>
</gene>
<sequence length="72" mass="7844">RVYVQVRIDAITASGTFEQVIYDPLRGRGVPAVIGSNINVNAFMVHPANGTSSTGFIIASWAEFTYDEFYAA</sequence>
<organism evidence="1">
    <name type="scientific">marine sediment metagenome</name>
    <dbReference type="NCBI Taxonomy" id="412755"/>
    <lineage>
        <taxon>unclassified sequences</taxon>
        <taxon>metagenomes</taxon>
        <taxon>ecological metagenomes</taxon>
    </lineage>
</organism>
<protein>
    <submittedName>
        <fullName evidence="1">Uncharacterized protein</fullName>
    </submittedName>
</protein>